<evidence type="ECO:0000313" key="3">
    <source>
        <dbReference type="EMBL" id="RGN22422.1"/>
    </source>
</evidence>
<reference evidence="3 4" key="1">
    <citation type="submission" date="2018-08" db="EMBL/GenBank/DDBJ databases">
        <title>A genome reference for cultivated species of the human gut microbiota.</title>
        <authorList>
            <person name="Zou Y."/>
            <person name="Xue W."/>
            <person name="Luo G."/>
        </authorList>
    </citation>
    <scope>NUCLEOTIDE SEQUENCE [LARGE SCALE GENOMIC DNA]</scope>
    <source>
        <strain evidence="3 4">OM05-6AA</strain>
    </source>
</reference>
<proteinExistence type="predicted"/>
<evidence type="ECO:0000313" key="4">
    <source>
        <dbReference type="Proteomes" id="UP000260970"/>
    </source>
</evidence>
<feature type="transmembrane region" description="Helical" evidence="1">
    <location>
        <begin position="115"/>
        <end position="134"/>
    </location>
</feature>
<dbReference type="Proteomes" id="UP000260970">
    <property type="component" value="Unassembled WGS sequence"/>
</dbReference>
<dbReference type="InterPro" id="IPR032834">
    <property type="entry name" value="NatK-like_C"/>
</dbReference>
<dbReference type="Pfam" id="PF14501">
    <property type="entry name" value="HATPase_c_5"/>
    <property type="match status" value="1"/>
</dbReference>
<feature type="domain" description="Sensor histidine kinase NatK-like C-terminal" evidence="2">
    <location>
        <begin position="316"/>
        <end position="416"/>
    </location>
</feature>
<evidence type="ECO:0000256" key="1">
    <source>
        <dbReference type="SAM" id="Phobius"/>
    </source>
</evidence>
<organism evidence="3 4">
    <name type="scientific">Agathobacter rectalis</name>
    <dbReference type="NCBI Taxonomy" id="39491"/>
    <lineage>
        <taxon>Bacteria</taxon>
        <taxon>Bacillati</taxon>
        <taxon>Bacillota</taxon>
        <taxon>Clostridia</taxon>
        <taxon>Lachnospirales</taxon>
        <taxon>Lachnospiraceae</taxon>
        <taxon>Agathobacter</taxon>
    </lineage>
</organism>
<dbReference type="AlphaFoldDB" id="A0A3E5AMC5"/>
<dbReference type="Gene3D" id="1.10.287.130">
    <property type="match status" value="1"/>
</dbReference>
<feature type="transmembrane region" description="Helical" evidence="1">
    <location>
        <begin position="177"/>
        <end position="197"/>
    </location>
</feature>
<protein>
    <submittedName>
        <fullName evidence="3">GHKL domain-containing protein</fullName>
    </submittedName>
</protein>
<dbReference type="GO" id="GO:0042802">
    <property type="term" value="F:identical protein binding"/>
    <property type="evidence" value="ECO:0007669"/>
    <property type="project" value="TreeGrafter"/>
</dbReference>
<dbReference type="RefSeq" id="WP_117690358.1">
    <property type="nucleotide sequence ID" value="NZ_QSUE01000003.1"/>
</dbReference>
<dbReference type="InterPro" id="IPR036890">
    <property type="entry name" value="HATPase_C_sf"/>
</dbReference>
<dbReference type="PANTHER" id="PTHR40448">
    <property type="entry name" value="TWO-COMPONENT SENSOR HISTIDINE KINASE"/>
    <property type="match status" value="1"/>
</dbReference>
<gene>
    <name evidence="3" type="ORF">DXB72_10030</name>
</gene>
<dbReference type="SUPFAM" id="SSF55874">
    <property type="entry name" value="ATPase domain of HSP90 chaperone/DNA topoisomerase II/histidine kinase"/>
    <property type="match status" value="1"/>
</dbReference>
<feature type="transmembrane region" description="Helical" evidence="1">
    <location>
        <begin position="39"/>
        <end position="70"/>
    </location>
</feature>
<keyword evidence="1" id="KW-1133">Transmembrane helix</keyword>
<dbReference type="EMBL" id="QSUG01000009">
    <property type="protein sequence ID" value="RGN22422.1"/>
    <property type="molecule type" value="Genomic_DNA"/>
</dbReference>
<dbReference type="Gene3D" id="3.30.565.10">
    <property type="entry name" value="Histidine kinase-like ATPase, C-terminal domain"/>
    <property type="match status" value="1"/>
</dbReference>
<accession>A0A3E5AMC5</accession>
<dbReference type="PANTHER" id="PTHR40448:SF1">
    <property type="entry name" value="TWO-COMPONENT SENSOR HISTIDINE KINASE"/>
    <property type="match status" value="1"/>
</dbReference>
<sequence>MNNYINIFLEFLYLLCNAFLLFRICEENMHNKISIPIKLFYIIVFVVFPATIHAIGILSYFAPILFMLIIFRKLNKLLLKCLFNYIAILFLFIPIATIQTLLLNDAHFALSSQEYLNYKTTTIFIVVYNIYILYTNNIKRKSSAYFYSYAFTIILLGLSMSLGYITLSICTENPNSYNLIVIFSIIFLFLIICISLYDKFLAVIEENTNYRFKLELDKMEQEYSAKLDDKLNQLHSLRHDMKNHLIVIDGYASQHNDKKIHEYIHNISEDLSLTNTVDSGSHIVSALIAEKEDKAKSQNIRCEINISTPDINIDDFSITTIIGNLFDNAIKAAAECEHGWIRFSITQTGSYMNIVIENSYSGNIIENNGEFTSTKNDKVLPHGIGIKNVRKVVSNLNGQIDFSYASGYFSVKAELPNYS</sequence>
<evidence type="ECO:0000259" key="2">
    <source>
        <dbReference type="Pfam" id="PF14501"/>
    </source>
</evidence>
<feature type="transmembrane region" description="Helical" evidence="1">
    <location>
        <begin position="7"/>
        <end position="24"/>
    </location>
</feature>
<feature type="transmembrane region" description="Helical" evidence="1">
    <location>
        <begin position="146"/>
        <end position="165"/>
    </location>
</feature>
<feature type="transmembrane region" description="Helical" evidence="1">
    <location>
        <begin position="82"/>
        <end position="103"/>
    </location>
</feature>
<name>A0A3E5AMC5_9FIRM</name>
<keyword evidence="1" id="KW-0472">Membrane</keyword>
<keyword evidence="1" id="KW-0812">Transmembrane</keyword>
<comment type="caution">
    <text evidence="3">The sequence shown here is derived from an EMBL/GenBank/DDBJ whole genome shotgun (WGS) entry which is preliminary data.</text>
</comment>
<dbReference type="CDD" id="cd16935">
    <property type="entry name" value="HATPase_AgrC-ComD-like"/>
    <property type="match status" value="1"/>
</dbReference>